<keyword evidence="7" id="KW-0406">Ion transport</keyword>
<feature type="transmembrane region" description="Helical" evidence="11">
    <location>
        <begin position="319"/>
        <end position="340"/>
    </location>
</feature>
<dbReference type="PANTHER" id="PTHR10110">
    <property type="entry name" value="SODIUM/HYDROGEN EXCHANGER"/>
    <property type="match status" value="1"/>
</dbReference>
<sequence length="473" mass="51012">MQRYLETTSSGSTQVDSHATGGEEEEGGFPDWIAFGVVAVAMALGIITRTTLAKWLPIPYTVLLLLWGGIFGVLFTELDEPFNYALNNGIEAWIHMDPRILQIVFFPILIFASAFNAQFHILERRLGQILFLAGPGVILGAGLTAVFMKFVLPYDWDWNLSMVFGSMVAATDPVAVVALLEELGVSEKLGTLIEGESLLNDGSAIVVFEVFLEAVEGHSRNWHEVIEFGSRLALGGPAIGAVIGIMGAFVLGYVINDALVEVSLTVLLAFSTFALCEATRVKVSGVLGIVACGVVLSYYGKPRVSSPVLPSLMDFWKTLQFFADTTIFFLSGLIVIGVAVNEDRAINAADFGYLIALFIALYIIRGLVILTAYPVLRSGEYKISVPQMIVLTHSGLRGAVALILALVVDGVHEIDQEDRDKIVFLTAGIAVLSLLVNGTTTGPLVRFLKLDRDGGFAEARLGDAAQAMQFDLA</sequence>
<evidence type="ECO:0000256" key="6">
    <source>
        <dbReference type="ARBA" id="ARBA00023053"/>
    </source>
</evidence>
<name>D7G6H4_ECTSI</name>
<dbReference type="GO" id="GO:0098719">
    <property type="term" value="P:sodium ion import across plasma membrane"/>
    <property type="evidence" value="ECO:0007669"/>
    <property type="project" value="TreeGrafter"/>
</dbReference>
<organism evidence="13 14">
    <name type="scientific">Ectocarpus siliculosus</name>
    <name type="common">Brown alga</name>
    <name type="synonym">Conferva siliculosa</name>
    <dbReference type="NCBI Taxonomy" id="2880"/>
    <lineage>
        <taxon>Eukaryota</taxon>
        <taxon>Sar</taxon>
        <taxon>Stramenopiles</taxon>
        <taxon>Ochrophyta</taxon>
        <taxon>PX clade</taxon>
        <taxon>Phaeophyceae</taxon>
        <taxon>Ectocarpales</taxon>
        <taxon>Ectocarpaceae</taxon>
        <taxon>Ectocarpus</taxon>
    </lineage>
</organism>
<dbReference type="GO" id="GO:0015386">
    <property type="term" value="F:potassium:proton antiporter activity"/>
    <property type="evidence" value="ECO:0007669"/>
    <property type="project" value="TreeGrafter"/>
</dbReference>
<evidence type="ECO:0000256" key="1">
    <source>
        <dbReference type="ARBA" id="ARBA00004651"/>
    </source>
</evidence>
<evidence type="ECO:0000256" key="2">
    <source>
        <dbReference type="ARBA" id="ARBA00022448"/>
    </source>
</evidence>
<keyword evidence="8 11" id="KW-0472">Membrane</keyword>
<dbReference type="InterPro" id="IPR018422">
    <property type="entry name" value="Cation/H_exchanger_CPA1"/>
</dbReference>
<dbReference type="Gene3D" id="6.10.140.1330">
    <property type="match status" value="1"/>
</dbReference>
<feature type="transmembrane region" description="Helical" evidence="11">
    <location>
        <begin position="232"/>
        <end position="252"/>
    </location>
</feature>
<comment type="subcellular location">
    <subcellularLocation>
        <location evidence="1">Cell membrane</location>
        <topology evidence="1">Multi-pass membrane protein</topology>
    </subcellularLocation>
</comment>
<dbReference type="InParanoid" id="D7G6H4"/>
<keyword evidence="4 11" id="KW-0812">Transmembrane</keyword>
<keyword evidence="9" id="KW-0739">Sodium transport</keyword>
<evidence type="ECO:0000256" key="10">
    <source>
        <dbReference type="SAM" id="MobiDB-lite"/>
    </source>
</evidence>
<evidence type="ECO:0000256" key="4">
    <source>
        <dbReference type="ARBA" id="ARBA00022692"/>
    </source>
</evidence>
<feature type="transmembrane region" description="Helical" evidence="11">
    <location>
        <begin position="60"/>
        <end position="78"/>
    </location>
</feature>
<dbReference type="EMBL" id="FN649728">
    <property type="protein sequence ID" value="CBJ27559.1"/>
    <property type="molecule type" value="Genomic_DNA"/>
</dbReference>
<feature type="compositionally biased region" description="Polar residues" evidence="10">
    <location>
        <begin position="1"/>
        <end position="17"/>
    </location>
</feature>
<dbReference type="GO" id="GO:0015385">
    <property type="term" value="F:sodium:proton antiporter activity"/>
    <property type="evidence" value="ECO:0007669"/>
    <property type="project" value="InterPro"/>
</dbReference>
<feature type="transmembrane region" description="Helical" evidence="11">
    <location>
        <begin position="129"/>
        <end position="152"/>
    </location>
</feature>
<feature type="transmembrane region" description="Helical" evidence="11">
    <location>
        <begin position="258"/>
        <end position="276"/>
    </location>
</feature>
<dbReference type="InterPro" id="IPR006153">
    <property type="entry name" value="Cation/H_exchanger_TM"/>
</dbReference>
<dbReference type="Proteomes" id="UP000002630">
    <property type="component" value="Linkage Group LG03"/>
</dbReference>
<keyword evidence="5 11" id="KW-1133">Transmembrane helix</keyword>
<feature type="transmembrane region" description="Helical" evidence="11">
    <location>
        <begin position="388"/>
        <end position="410"/>
    </location>
</feature>
<keyword evidence="2" id="KW-0813">Transport</keyword>
<protein>
    <submittedName>
        <fullName evidence="13">Salt overly sensitive 1-like protein</fullName>
    </submittedName>
</protein>
<feature type="transmembrane region" description="Helical" evidence="11">
    <location>
        <begin position="422"/>
        <end position="440"/>
    </location>
</feature>
<proteinExistence type="predicted"/>
<accession>D7G6H4</accession>
<dbReference type="eggNOG" id="KOG1965">
    <property type="taxonomic scope" value="Eukaryota"/>
</dbReference>
<dbReference type="AlphaFoldDB" id="D7G6H4"/>
<reference evidence="13 14" key="1">
    <citation type="journal article" date="2010" name="Nature">
        <title>The Ectocarpus genome and the independent evolution of multicellularity in brown algae.</title>
        <authorList>
            <person name="Cock J.M."/>
            <person name="Sterck L."/>
            <person name="Rouze P."/>
            <person name="Scornet D."/>
            <person name="Allen A.E."/>
            <person name="Amoutzias G."/>
            <person name="Anthouard V."/>
            <person name="Artiguenave F."/>
            <person name="Aury J.M."/>
            <person name="Badger J.H."/>
            <person name="Beszteri B."/>
            <person name="Billiau K."/>
            <person name="Bonnet E."/>
            <person name="Bothwell J.H."/>
            <person name="Bowler C."/>
            <person name="Boyen C."/>
            <person name="Brownlee C."/>
            <person name="Carrano C.J."/>
            <person name="Charrier B."/>
            <person name="Cho G.Y."/>
            <person name="Coelho S.M."/>
            <person name="Collen J."/>
            <person name="Corre E."/>
            <person name="Da Silva C."/>
            <person name="Delage L."/>
            <person name="Delaroque N."/>
            <person name="Dittami S.M."/>
            <person name="Doulbeau S."/>
            <person name="Elias M."/>
            <person name="Farnham G."/>
            <person name="Gachon C.M."/>
            <person name="Gschloessl B."/>
            <person name="Heesch S."/>
            <person name="Jabbari K."/>
            <person name="Jubin C."/>
            <person name="Kawai H."/>
            <person name="Kimura K."/>
            <person name="Kloareg B."/>
            <person name="Kupper F.C."/>
            <person name="Lang D."/>
            <person name="Le Bail A."/>
            <person name="Leblanc C."/>
            <person name="Lerouge P."/>
            <person name="Lohr M."/>
            <person name="Lopez P.J."/>
            <person name="Martens C."/>
            <person name="Maumus F."/>
            <person name="Michel G."/>
            <person name="Miranda-Saavedra D."/>
            <person name="Morales J."/>
            <person name="Moreau H."/>
            <person name="Motomura T."/>
            <person name="Nagasato C."/>
            <person name="Napoli C.A."/>
            <person name="Nelson D.R."/>
            <person name="Nyvall-Collen P."/>
            <person name="Peters A.F."/>
            <person name="Pommier C."/>
            <person name="Potin P."/>
            <person name="Poulain J."/>
            <person name="Quesneville H."/>
            <person name="Read B."/>
            <person name="Rensing S.A."/>
            <person name="Ritter A."/>
            <person name="Rousvoal S."/>
            <person name="Samanta M."/>
            <person name="Samson G."/>
            <person name="Schroeder D.C."/>
            <person name="Segurens B."/>
            <person name="Strittmatter M."/>
            <person name="Tonon T."/>
            <person name="Tregear J.W."/>
            <person name="Valentin K."/>
            <person name="von Dassow P."/>
            <person name="Yamagishi T."/>
            <person name="Van de Peer Y."/>
            <person name="Wincker P."/>
        </authorList>
    </citation>
    <scope>NUCLEOTIDE SEQUENCE [LARGE SCALE GENOMIC DNA]</scope>
    <source>
        <strain evidence="14">Ec32 / CCAP1310/4</strain>
    </source>
</reference>
<dbReference type="GO" id="GO:0005886">
    <property type="term" value="C:plasma membrane"/>
    <property type="evidence" value="ECO:0007669"/>
    <property type="project" value="UniProtKB-SubCell"/>
</dbReference>
<gene>
    <name evidence="13" type="ORF">Esi_0075_0015</name>
</gene>
<feature type="transmembrane region" description="Helical" evidence="11">
    <location>
        <begin position="283"/>
        <end position="299"/>
    </location>
</feature>
<dbReference type="GO" id="GO:0051453">
    <property type="term" value="P:regulation of intracellular pH"/>
    <property type="evidence" value="ECO:0007669"/>
    <property type="project" value="TreeGrafter"/>
</dbReference>
<dbReference type="OrthoDB" id="441412at2759"/>
<keyword evidence="3" id="KW-1003">Cell membrane</keyword>
<dbReference type="OMA" id="LEWHTFR"/>
<feature type="transmembrane region" description="Helical" evidence="11">
    <location>
        <begin position="158"/>
        <end position="180"/>
    </location>
</feature>
<feature type="domain" description="Cation/H+ exchanger transmembrane" evidence="12">
    <location>
        <begin position="47"/>
        <end position="446"/>
    </location>
</feature>
<dbReference type="STRING" id="2880.D7G6H4"/>
<keyword evidence="6" id="KW-0915">Sodium</keyword>
<dbReference type="PANTHER" id="PTHR10110:SF86">
    <property type="entry name" value="SODIUM_HYDROGEN EXCHANGER 7"/>
    <property type="match status" value="1"/>
</dbReference>
<evidence type="ECO:0000256" key="9">
    <source>
        <dbReference type="ARBA" id="ARBA00023201"/>
    </source>
</evidence>
<feature type="region of interest" description="Disordered" evidence="10">
    <location>
        <begin position="1"/>
        <end position="26"/>
    </location>
</feature>
<feature type="transmembrane region" description="Helical" evidence="11">
    <location>
        <begin position="32"/>
        <end position="48"/>
    </location>
</feature>
<dbReference type="EMBL" id="FN648981">
    <property type="protein sequence ID" value="CBJ27559.1"/>
    <property type="molecule type" value="Genomic_DNA"/>
</dbReference>
<evidence type="ECO:0000256" key="5">
    <source>
        <dbReference type="ARBA" id="ARBA00022989"/>
    </source>
</evidence>
<evidence type="ECO:0000256" key="8">
    <source>
        <dbReference type="ARBA" id="ARBA00023136"/>
    </source>
</evidence>
<evidence type="ECO:0000313" key="14">
    <source>
        <dbReference type="Proteomes" id="UP000002630"/>
    </source>
</evidence>
<evidence type="ECO:0000256" key="3">
    <source>
        <dbReference type="ARBA" id="ARBA00022475"/>
    </source>
</evidence>
<evidence type="ECO:0000256" key="11">
    <source>
        <dbReference type="SAM" id="Phobius"/>
    </source>
</evidence>
<evidence type="ECO:0000259" key="12">
    <source>
        <dbReference type="Pfam" id="PF00999"/>
    </source>
</evidence>
<evidence type="ECO:0000313" key="13">
    <source>
        <dbReference type="EMBL" id="CBJ27559.1"/>
    </source>
</evidence>
<dbReference type="Pfam" id="PF00999">
    <property type="entry name" value="Na_H_Exchanger"/>
    <property type="match status" value="1"/>
</dbReference>
<feature type="transmembrane region" description="Helical" evidence="11">
    <location>
        <begin position="98"/>
        <end position="117"/>
    </location>
</feature>
<evidence type="ECO:0000256" key="7">
    <source>
        <dbReference type="ARBA" id="ARBA00023065"/>
    </source>
</evidence>
<keyword evidence="14" id="KW-1185">Reference proteome</keyword>
<feature type="transmembrane region" description="Helical" evidence="11">
    <location>
        <begin position="352"/>
        <end position="376"/>
    </location>
</feature>